<feature type="region of interest" description="Disordered" evidence="1">
    <location>
        <begin position="1"/>
        <end position="223"/>
    </location>
</feature>
<organism evidence="2 3">
    <name type="scientific">Dipteronia sinensis</name>
    <dbReference type="NCBI Taxonomy" id="43782"/>
    <lineage>
        <taxon>Eukaryota</taxon>
        <taxon>Viridiplantae</taxon>
        <taxon>Streptophyta</taxon>
        <taxon>Embryophyta</taxon>
        <taxon>Tracheophyta</taxon>
        <taxon>Spermatophyta</taxon>
        <taxon>Magnoliopsida</taxon>
        <taxon>eudicotyledons</taxon>
        <taxon>Gunneridae</taxon>
        <taxon>Pentapetalae</taxon>
        <taxon>rosids</taxon>
        <taxon>malvids</taxon>
        <taxon>Sapindales</taxon>
        <taxon>Sapindaceae</taxon>
        <taxon>Hippocastanoideae</taxon>
        <taxon>Acereae</taxon>
        <taxon>Dipteronia</taxon>
    </lineage>
</organism>
<protein>
    <submittedName>
        <fullName evidence="2">Uncharacterized protein</fullName>
    </submittedName>
</protein>
<sequence>MSPKRSPPKKSGEQSPAHRLLEPSASNRGRGSSRSPSPNGVPKRVRKGRGFTDRYSFARRYRTPERSPSRSYRYGGRNINERNRDRYSSHRSYSERSPRRHYRSPPRGRSPPRYQRRRSPSRSRDHSKSRSPIRSRSPRDERPPISEGLRSRLGPKIDEELSPHRRRSRSRSRSRSLRSSDSKSPEASPPPKNRRRVASASPSRSSSSSPSGQRGLVSYAGLD</sequence>
<feature type="compositionally biased region" description="Basic residues" evidence="1">
    <location>
        <begin position="164"/>
        <end position="176"/>
    </location>
</feature>
<evidence type="ECO:0000256" key="1">
    <source>
        <dbReference type="SAM" id="MobiDB-lite"/>
    </source>
</evidence>
<proteinExistence type="predicted"/>
<comment type="caution">
    <text evidence="2">The sequence shown here is derived from an EMBL/GenBank/DDBJ whole genome shotgun (WGS) entry which is preliminary data.</text>
</comment>
<feature type="compositionally biased region" description="Low complexity" evidence="1">
    <location>
        <begin position="23"/>
        <end position="40"/>
    </location>
</feature>
<accession>A0AAD9ZV01</accession>
<evidence type="ECO:0000313" key="3">
    <source>
        <dbReference type="Proteomes" id="UP001281410"/>
    </source>
</evidence>
<dbReference type="AlphaFoldDB" id="A0AAD9ZV01"/>
<feature type="compositionally biased region" description="Basic and acidic residues" evidence="1">
    <location>
        <begin position="79"/>
        <end position="97"/>
    </location>
</feature>
<dbReference type="EMBL" id="JANJYJ010000008">
    <property type="protein sequence ID" value="KAK3193672.1"/>
    <property type="molecule type" value="Genomic_DNA"/>
</dbReference>
<evidence type="ECO:0000313" key="2">
    <source>
        <dbReference type="EMBL" id="KAK3193672.1"/>
    </source>
</evidence>
<reference evidence="2" key="1">
    <citation type="journal article" date="2023" name="Plant J.">
        <title>Genome sequences and population genomics provide insights into the demographic history, inbreeding, and mutation load of two 'living fossil' tree species of Dipteronia.</title>
        <authorList>
            <person name="Feng Y."/>
            <person name="Comes H.P."/>
            <person name="Chen J."/>
            <person name="Zhu S."/>
            <person name="Lu R."/>
            <person name="Zhang X."/>
            <person name="Li P."/>
            <person name="Qiu J."/>
            <person name="Olsen K.M."/>
            <person name="Qiu Y."/>
        </authorList>
    </citation>
    <scope>NUCLEOTIDE SEQUENCE</scope>
    <source>
        <strain evidence="2">NBL</strain>
    </source>
</reference>
<dbReference type="Proteomes" id="UP001281410">
    <property type="component" value="Unassembled WGS sequence"/>
</dbReference>
<feature type="compositionally biased region" description="Low complexity" evidence="1">
    <location>
        <begin position="198"/>
        <end position="211"/>
    </location>
</feature>
<gene>
    <name evidence="2" type="ORF">Dsin_024982</name>
</gene>
<keyword evidence="3" id="KW-1185">Reference proteome</keyword>
<name>A0AAD9ZV01_9ROSI</name>